<evidence type="ECO:0000313" key="5">
    <source>
        <dbReference type="Proteomes" id="UP000507470"/>
    </source>
</evidence>
<feature type="signal peptide" evidence="3">
    <location>
        <begin position="1"/>
        <end position="24"/>
    </location>
</feature>
<dbReference type="AlphaFoldDB" id="A0A6J8DEQ6"/>
<dbReference type="OrthoDB" id="6118427at2759"/>
<keyword evidence="2" id="KW-0812">Transmembrane</keyword>
<dbReference type="EMBL" id="CACVKT020007144">
    <property type="protein sequence ID" value="CAC5405902.1"/>
    <property type="molecule type" value="Genomic_DNA"/>
</dbReference>
<evidence type="ECO:0000256" key="2">
    <source>
        <dbReference type="SAM" id="Phobius"/>
    </source>
</evidence>
<evidence type="ECO:0000256" key="1">
    <source>
        <dbReference type="SAM" id="MobiDB-lite"/>
    </source>
</evidence>
<protein>
    <submittedName>
        <fullName evidence="4">Uncharacterized protein</fullName>
    </submittedName>
</protein>
<gene>
    <name evidence="4" type="ORF">MCOR_39539</name>
</gene>
<feature type="compositionally biased region" description="Basic and acidic residues" evidence="1">
    <location>
        <begin position="165"/>
        <end position="184"/>
    </location>
</feature>
<evidence type="ECO:0000313" key="4">
    <source>
        <dbReference type="EMBL" id="CAC5405902.1"/>
    </source>
</evidence>
<keyword evidence="5" id="KW-1185">Reference proteome</keyword>
<accession>A0A6J8DEQ6</accession>
<keyword evidence="2" id="KW-1133">Transmembrane helix</keyword>
<dbReference type="Proteomes" id="UP000507470">
    <property type="component" value="Unassembled WGS sequence"/>
</dbReference>
<feature type="region of interest" description="Disordered" evidence="1">
    <location>
        <begin position="437"/>
        <end position="458"/>
    </location>
</feature>
<keyword evidence="3" id="KW-0732">Signal</keyword>
<feature type="region of interest" description="Disordered" evidence="1">
    <location>
        <begin position="165"/>
        <end position="185"/>
    </location>
</feature>
<name>A0A6J8DEQ6_MYTCO</name>
<reference evidence="4 5" key="1">
    <citation type="submission" date="2020-06" db="EMBL/GenBank/DDBJ databases">
        <authorList>
            <person name="Li R."/>
            <person name="Bekaert M."/>
        </authorList>
    </citation>
    <scope>NUCLEOTIDE SEQUENCE [LARGE SCALE GENOMIC DNA]</scope>
    <source>
        <strain evidence="5">wild</strain>
    </source>
</reference>
<feature type="chain" id="PRO_5026718621" evidence="3">
    <location>
        <begin position="25"/>
        <end position="458"/>
    </location>
</feature>
<keyword evidence="2" id="KW-0472">Membrane</keyword>
<feature type="transmembrane region" description="Helical" evidence="2">
    <location>
        <begin position="127"/>
        <end position="149"/>
    </location>
</feature>
<organism evidence="4 5">
    <name type="scientific">Mytilus coruscus</name>
    <name type="common">Sea mussel</name>
    <dbReference type="NCBI Taxonomy" id="42192"/>
    <lineage>
        <taxon>Eukaryota</taxon>
        <taxon>Metazoa</taxon>
        <taxon>Spiralia</taxon>
        <taxon>Lophotrochozoa</taxon>
        <taxon>Mollusca</taxon>
        <taxon>Bivalvia</taxon>
        <taxon>Autobranchia</taxon>
        <taxon>Pteriomorphia</taxon>
        <taxon>Mytilida</taxon>
        <taxon>Mytiloidea</taxon>
        <taxon>Mytilidae</taxon>
        <taxon>Mytilinae</taxon>
        <taxon>Mytilus</taxon>
    </lineage>
</organism>
<proteinExistence type="predicted"/>
<evidence type="ECO:0000256" key="3">
    <source>
        <dbReference type="SAM" id="SignalP"/>
    </source>
</evidence>
<sequence length="458" mass="52215">MSEKFKRKLAAVCLLWTLIKQNEGTTIPSTESLEKEKAVSFLNSNSKETKQSVLEMCDDDYSFCYNNQGTCLYEDAFEHRCDKCSIFQSCYADHSTGTFHGDTYNCYDYGPSFCHNVPSFKQGKGSFVILMSQTFIILLLIITIIIVCVKCRKIKRQKLSDIKENDADTKDNDNKLSKENKRGEGQVYYDASNDRTDIKRQSEAWKETVVVSDEDYPIPAHNIKRNQVAPGRTKTYNYMDDNFEDQQSVPPVSTEYRQTGNRRYVKTPRYGRNGEQRTHYHGSGNAIEVHQNVRATDQPIMVQETHNTVSNVPHQNQVAYQQPQPVQTVVTNSYNQPQQNIQQQAAPLQIVQQPTMIQAQPNLQQNIPQQFSTTNQQPATNFQQQQNVPQLQQQPTMMAVQLPQITNQYVPSIQPQPVIGNVTNQQPQQDYSSGFVANNPALQSQGGIQNDVQNTEFQ</sequence>